<evidence type="ECO:0000259" key="4">
    <source>
        <dbReference type="PROSITE" id="PS01124"/>
    </source>
</evidence>
<dbReference type="PROSITE" id="PS01124">
    <property type="entry name" value="HTH_ARAC_FAMILY_2"/>
    <property type="match status" value="1"/>
</dbReference>
<evidence type="ECO:0000313" key="6">
    <source>
        <dbReference type="Proteomes" id="UP000184038"/>
    </source>
</evidence>
<dbReference type="Pfam" id="PF12833">
    <property type="entry name" value="HTH_18"/>
    <property type="match status" value="1"/>
</dbReference>
<keyword evidence="1" id="KW-0805">Transcription regulation</keyword>
<dbReference type="AlphaFoldDB" id="A0A1M7JKB5"/>
<dbReference type="SUPFAM" id="SSF46689">
    <property type="entry name" value="Homeodomain-like"/>
    <property type="match status" value="1"/>
</dbReference>
<dbReference type="PANTHER" id="PTHR47504:SF5">
    <property type="entry name" value="RIGHT ORIGIN-BINDING PROTEIN"/>
    <property type="match status" value="1"/>
</dbReference>
<protein>
    <submittedName>
        <fullName evidence="5">AraC family transcriptional regulator</fullName>
    </submittedName>
</protein>
<dbReference type="STRING" id="1120996.SAMN02746066_02337"/>
<feature type="domain" description="HTH araC/xylS-type" evidence="4">
    <location>
        <begin position="8"/>
        <end position="105"/>
    </location>
</feature>
<evidence type="ECO:0000256" key="3">
    <source>
        <dbReference type="ARBA" id="ARBA00023163"/>
    </source>
</evidence>
<keyword evidence="3" id="KW-0804">Transcription</keyword>
<name>A0A1M7JKB5_9FIRM</name>
<dbReference type="PANTHER" id="PTHR47504">
    <property type="entry name" value="RIGHT ORIGIN-BINDING PROTEIN"/>
    <property type="match status" value="1"/>
</dbReference>
<evidence type="ECO:0000256" key="2">
    <source>
        <dbReference type="ARBA" id="ARBA00023125"/>
    </source>
</evidence>
<dbReference type="EMBL" id="FRCP01000011">
    <property type="protein sequence ID" value="SHM53406.1"/>
    <property type="molecule type" value="Genomic_DNA"/>
</dbReference>
<proteinExistence type="predicted"/>
<dbReference type="SMART" id="SM00342">
    <property type="entry name" value="HTH_ARAC"/>
    <property type="match status" value="1"/>
</dbReference>
<sequence length="303" mass="34731">MDILNKTQIVIDLIESNMLEVNYETIAKVTGIPIGLYQRIFTYICDISLAAYIRKRKLTLAAKMILLDRRNITDVAFDCGYENSSSFTRAFKELFLVPPAMITEEIYREQAYQPISLTDNDTYYVLKGRKIMADIVKLEYEVTEDKLLIGICNKDYGVTTSELWNVFFGQQFDKKLEELEEKQIGMEDCIGLGYMTDFISDTGLGDTYIIGKYFEVGTPIPAGMIGKIIKGGMIARAQVRGKNLDEIINNSYILISSMVEKNGYRIDSDFYWVENYTVSRYCDAVERGDNQVILDWEMPCRKA</sequence>
<dbReference type="Proteomes" id="UP000184038">
    <property type="component" value="Unassembled WGS sequence"/>
</dbReference>
<dbReference type="OrthoDB" id="2581987at2"/>
<dbReference type="GO" id="GO:0003700">
    <property type="term" value="F:DNA-binding transcription factor activity"/>
    <property type="evidence" value="ECO:0007669"/>
    <property type="project" value="InterPro"/>
</dbReference>
<keyword evidence="2" id="KW-0238">DNA-binding</keyword>
<reference evidence="5 6" key="1">
    <citation type="submission" date="2016-11" db="EMBL/GenBank/DDBJ databases">
        <authorList>
            <person name="Jaros S."/>
            <person name="Januszkiewicz K."/>
            <person name="Wedrychowicz H."/>
        </authorList>
    </citation>
    <scope>NUCLEOTIDE SEQUENCE [LARGE SCALE GENOMIC DNA]</scope>
    <source>
        <strain evidence="5 6">DSM 15930</strain>
    </source>
</reference>
<dbReference type="GO" id="GO:0043565">
    <property type="term" value="F:sequence-specific DNA binding"/>
    <property type="evidence" value="ECO:0007669"/>
    <property type="project" value="InterPro"/>
</dbReference>
<accession>A0A1M7JKB5</accession>
<keyword evidence="6" id="KW-1185">Reference proteome</keyword>
<dbReference type="InterPro" id="IPR018060">
    <property type="entry name" value="HTH_AraC"/>
</dbReference>
<dbReference type="Gene3D" id="1.10.10.60">
    <property type="entry name" value="Homeodomain-like"/>
    <property type="match status" value="1"/>
</dbReference>
<organism evidence="5 6">
    <name type="scientific">Anaerosporobacter mobilis DSM 15930</name>
    <dbReference type="NCBI Taxonomy" id="1120996"/>
    <lineage>
        <taxon>Bacteria</taxon>
        <taxon>Bacillati</taxon>
        <taxon>Bacillota</taxon>
        <taxon>Clostridia</taxon>
        <taxon>Lachnospirales</taxon>
        <taxon>Lachnospiraceae</taxon>
        <taxon>Anaerosporobacter</taxon>
    </lineage>
</organism>
<dbReference type="InterPro" id="IPR009057">
    <property type="entry name" value="Homeodomain-like_sf"/>
</dbReference>
<dbReference type="RefSeq" id="WP_073287823.1">
    <property type="nucleotide sequence ID" value="NZ_FRCP01000011.1"/>
</dbReference>
<evidence type="ECO:0000313" key="5">
    <source>
        <dbReference type="EMBL" id="SHM53406.1"/>
    </source>
</evidence>
<evidence type="ECO:0000256" key="1">
    <source>
        <dbReference type="ARBA" id="ARBA00023015"/>
    </source>
</evidence>
<dbReference type="InterPro" id="IPR050959">
    <property type="entry name" value="MarA-like"/>
</dbReference>
<gene>
    <name evidence="5" type="ORF">SAMN02746066_02337</name>
</gene>